<dbReference type="PANTHER" id="PTHR43685:SF5">
    <property type="entry name" value="GLYCOSYLTRANSFERASE EPSE-RELATED"/>
    <property type="match status" value="1"/>
</dbReference>
<evidence type="ECO:0000259" key="4">
    <source>
        <dbReference type="Pfam" id="PF00535"/>
    </source>
</evidence>
<dbReference type="InterPro" id="IPR029044">
    <property type="entry name" value="Nucleotide-diphossugar_trans"/>
</dbReference>
<dbReference type="SUPFAM" id="SSF53448">
    <property type="entry name" value="Nucleotide-diphospho-sugar transferases"/>
    <property type="match status" value="1"/>
</dbReference>
<comment type="similarity">
    <text evidence="1">Belongs to the glycosyltransferase 2 family.</text>
</comment>
<reference evidence="5 6" key="1">
    <citation type="submission" date="2023-04" db="EMBL/GenBank/DDBJ databases">
        <title>Draft genome sequence of acteroides sedimenti strain YN3PY1.</title>
        <authorList>
            <person name="Yoshida N."/>
        </authorList>
    </citation>
    <scope>NUCLEOTIDE SEQUENCE [LARGE SCALE GENOMIC DNA]</scope>
    <source>
        <strain evidence="5 6">YN3PY1</strain>
    </source>
</reference>
<dbReference type="InterPro" id="IPR001173">
    <property type="entry name" value="Glyco_trans_2-like"/>
</dbReference>
<dbReference type="InterPro" id="IPR050834">
    <property type="entry name" value="Glycosyltransf_2"/>
</dbReference>
<evidence type="ECO:0000256" key="3">
    <source>
        <dbReference type="ARBA" id="ARBA00022679"/>
    </source>
</evidence>
<name>A0ABM8IEM5_9BACE</name>
<gene>
    <name evidence="5" type="ORF">BSYN_01480</name>
</gene>
<keyword evidence="3" id="KW-0808">Transferase</keyword>
<accession>A0ABM8IEM5</accession>
<dbReference type="RefSeq" id="WP_353332339.1">
    <property type="nucleotide sequence ID" value="NZ_AP028055.1"/>
</dbReference>
<evidence type="ECO:0000313" key="5">
    <source>
        <dbReference type="EMBL" id="BEG97883.1"/>
    </source>
</evidence>
<dbReference type="Pfam" id="PF00535">
    <property type="entry name" value="Glycos_transf_2"/>
    <property type="match status" value="1"/>
</dbReference>
<keyword evidence="6" id="KW-1185">Reference proteome</keyword>
<dbReference type="Proteomes" id="UP001496674">
    <property type="component" value="Chromosome"/>
</dbReference>
<organism evidence="5 6">
    <name type="scientific">Bacteroides sedimenti</name>
    <dbReference type="NCBI Taxonomy" id="2136147"/>
    <lineage>
        <taxon>Bacteria</taxon>
        <taxon>Pseudomonadati</taxon>
        <taxon>Bacteroidota</taxon>
        <taxon>Bacteroidia</taxon>
        <taxon>Bacteroidales</taxon>
        <taxon>Bacteroidaceae</taxon>
        <taxon>Bacteroides</taxon>
    </lineage>
</organism>
<protein>
    <recommendedName>
        <fullName evidence="4">Glycosyltransferase 2-like domain-containing protein</fullName>
    </recommendedName>
</protein>
<feature type="domain" description="Glycosyltransferase 2-like" evidence="4">
    <location>
        <begin position="6"/>
        <end position="161"/>
    </location>
</feature>
<evidence type="ECO:0000313" key="6">
    <source>
        <dbReference type="Proteomes" id="UP001496674"/>
    </source>
</evidence>
<proteinExistence type="inferred from homology"/>
<dbReference type="Gene3D" id="3.90.550.10">
    <property type="entry name" value="Spore Coat Polysaccharide Biosynthesis Protein SpsA, Chain A"/>
    <property type="match status" value="1"/>
</dbReference>
<dbReference type="PANTHER" id="PTHR43685">
    <property type="entry name" value="GLYCOSYLTRANSFERASE"/>
    <property type="match status" value="1"/>
</dbReference>
<evidence type="ECO:0000256" key="1">
    <source>
        <dbReference type="ARBA" id="ARBA00006739"/>
    </source>
</evidence>
<dbReference type="EMBL" id="AP028055">
    <property type="protein sequence ID" value="BEG97883.1"/>
    <property type="molecule type" value="Genomic_DNA"/>
</dbReference>
<sequence length="286" mass="33309">MPVYISVVLCTYNDEKYIAESIQSILDQTYPYFEFIIIDDGSTDETNKIIKSFVDSRIILIEKANTGLIDSLNIGFARAKYDWVARMDGDDISLPERLETQVKYIKNSVAVIGSQCALINENGDTIGHTWFKSKHRDIIHFMKIGLPVLAHPSVLINKKMFDLSNGYDKLMYVAEDFDLWCKLSHYGELMNINKELLCLRKHSSNISSLKQDSQFLNTKIALFKLKHRLIGISQSEYNCIKNNVESSFIYKRVYNYRNINDVRNIPLRKMLRIVSFVYNIIYYFFL</sequence>
<evidence type="ECO:0000256" key="2">
    <source>
        <dbReference type="ARBA" id="ARBA00022676"/>
    </source>
</evidence>
<keyword evidence="2" id="KW-0328">Glycosyltransferase</keyword>